<accession>A0ABQ6PPW8</accession>
<evidence type="ECO:0000259" key="1">
    <source>
        <dbReference type="Pfam" id="PF03235"/>
    </source>
</evidence>
<proteinExistence type="predicted"/>
<dbReference type="PANTHER" id="PTHR35149">
    <property type="entry name" value="SLL5132 PROTEIN"/>
    <property type="match status" value="1"/>
</dbReference>
<organism evidence="2 3">
    <name type="scientific">Algoriphagus confluentis</name>
    <dbReference type="NCBI Taxonomy" id="1697556"/>
    <lineage>
        <taxon>Bacteria</taxon>
        <taxon>Pseudomonadati</taxon>
        <taxon>Bacteroidota</taxon>
        <taxon>Cytophagia</taxon>
        <taxon>Cytophagales</taxon>
        <taxon>Cyclobacteriaceae</taxon>
        <taxon>Algoriphagus</taxon>
    </lineage>
</organism>
<dbReference type="InterPro" id="IPR004919">
    <property type="entry name" value="GmrSD_N"/>
</dbReference>
<gene>
    <name evidence="2" type="ORF">Aconfl_18860</name>
</gene>
<feature type="domain" description="GmrSD restriction endonucleases N-terminal" evidence="1">
    <location>
        <begin position="24"/>
        <end position="236"/>
    </location>
</feature>
<evidence type="ECO:0000313" key="3">
    <source>
        <dbReference type="Proteomes" id="UP001338309"/>
    </source>
</evidence>
<protein>
    <submittedName>
        <fullName evidence="2">DUF262 domain-containing protein</fullName>
    </submittedName>
</protein>
<reference evidence="2 3" key="1">
    <citation type="submission" date="2023-08" db="EMBL/GenBank/DDBJ databases">
        <title>Draft genome sequence of Algoriphagus confluentis.</title>
        <authorList>
            <person name="Takatani N."/>
            <person name="Hosokawa M."/>
            <person name="Sawabe T."/>
        </authorList>
    </citation>
    <scope>NUCLEOTIDE SEQUENCE [LARGE SCALE GENOMIC DNA]</scope>
    <source>
        <strain evidence="2 3">NBRC 111222</strain>
    </source>
</reference>
<name>A0ABQ6PPW8_9BACT</name>
<dbReference type="PANTHER" id="PTHR35149:SF2">
    <property type="entry name" value="DUF262 DOMAIN-CONTAINING PROTEIN"/>
    <property type="match status" value="1"/>
</dbReference>
<dbReference type="Pfam" id="PF03235">
    <property type="entry name" value="GmrSD_N"/>
    <property type="match status" value="1"/>
</dbReference>
<comment type="caution">
    <text evidence="2">The sequence shown here is derived from an EMBL/GenBank/DDBJ whole genome shotgun (WGS) entry which is preliminary data.</text>
</comment>
<dbReference type="RefSeq" id="WP_338223964.1">
    <property type="nucleotide sequence ID" value="NZ_BTPD01000005.1"/>
</dbReference>
<dbReference type="EMBL" id="BTPD01000005">
    <property type="protein sequence ID" value="GMQ29243.1"/>
    <property type="molecule type" value="Genomic_DNA"/>
</dbReference>
<evidence type="ECO:0000313" key="2">
    <source>
        <dbReference type="EMBL" id="GMQ29243.1"/>
    </source>
</evidence>
<dbReference type="Proteomes" id="UP001338309">
    <property type="component" value="Unassembled WGS sequence"/>
</dbReference>
<sequence length="591" mass="69402">MRELVFNTENVFNSSSEDGALFQYDCQTYHIPAYQRGYKWGSDPNGAVTILLKDLKEAFSKYQKGSSREYYLQYITVKRSKSGDGNFHLEVIDGQQRLTTLSIIFSILSNLNGTENIAVNRLDYAIRANFFQTHIYSKEKLAELLKYEWENFKKTNPNQLDKQDIFYFFQAAKRIEKFFRDELKKNDWHSFHEFVSKCVMVIVNSVESHVSSETVFRNLNSNKVPLTETELVKGYFITKIGRQGKSKTHFREILELRSNLGRKWDEISAWCNRPDVRSFYFSGGDGMEGLLTITAKMLEGKSQKQLIIGRKEDHHLFNFFHSLDDLENAYQLLRENYNKLLDWYNRDDIYNLIGFCRFTKGRKNNSLDFLISLLRVPEYKELFKVLEKARLDLLPKEEIQELRYGGDDDQVIHAALLYLNVFPDGIRKRFDFHLFETEKWTLEHIFPQSPEGKKNQLTPDQRELVIQMLGADLSDELNDILNKDSRNDHEKSIYYEALKSLGPLNSIGNMCLLSDRDNSSNGNKFFKEKRQNILELIQKGRFVPKHTFDVFSKMIPSLPDDNLSMWTREDIQVHQVYIFDSIQKAKEEVNQ</sequence>
<keyword evidence="3" id="KW-1185">Reference proteome</keyword>